<reference evidence="2 3" key="1">
    <citation type="submission" date="2017-06" db="EMBL/GenBank/DDBJ databases">
        <authorList>
            <person name="Kim H.J."/>
            <person name="Triplett B.A."/>
        </authorList>
    </citation>
    <scope>NUCLEOTIDE SEQUENCE [LARGE SCALE GENOMIC DNA]</scope>
    <source>
        <strain evidence="2 3">CGMCC 4.5593</strain>
    </source>
</reference>
<accession>A0A239M4W5</accession>
<evidence type="ECO:0000313" key="2">
    <source>
        <dbReference type="EMBL" id="SNT37133.1"/>
    </source>
</evidence>
<keyword evidence="3" id="KW-1185">Reference proteome</keyword>
<sequence length="56" mass="5825">MEDQEIDADNPAMSRRVFFGRTFAIAGGTVGLLSLTACPGGDDGDDDDDDDGGDDD</sequence>
<evidence type="ECO:0000256" key="1">
    <source>
        <dbReference type="SAM" id="MobiDB-lite"/>
    </source>
</evidence>
<dbReference type="AlphaFoldDB" id="A0A239M4W5"/>
<feature type="region of interest" description="Disordered" evidence="1">
    <location>
        <begin position="37"/>
        <end position="56"/>
    </location>
</feature>
<dbReference type="Proteomes" id="UP000198362">
    <property type="component" value="Unassembled WGS sequence"/>
</dbReference>
<protein>
    <submittedName>
        <fullName evidence="2">Uncharacterized protein</fullName>
    </submittedName>
</protein>
<evidence type="ECO:0000313" key="3">
    <source>
        <dbReference type="Proteomes" id="UP000198362"/>
    </source>
</evidence>
<feature type="compositionally biased region" description="Acidic residues" evidence="1">
    <location>
        <begin position="42"/>
        <end position="56"/>
    </location>
</feature>
<dbReference type="EMBL" id="FZPH01000005">
    <property type="protein sequence ID" value="SNT37133.1"/>
    <property type="molecule type" value="Genomic_DNA"/>
</dbReference>
<dbReference type="RefSeq" id="WP_179266182.1">
    <property type="nucleotide sequence ID" value="NZ_FZPH01000005.1"/>
</dbReference>
<proteinExistence type="predicted"/>
<name>A0A239M4W5_9ACTN</name>
<organism evidence="2 3">
    <name type="scientific">Asanoa hainanensis</name>
    <dbReference type="NCBI Taxonomy" id="560556"/>
    <lineage>
        <taxon>Bacteria</taxon>
        <taxon>Bacillati</taxon>
        <taxon>Actinomycetota</taxon>
        <taxon>Actinomycetes</taxon>
        <taxon>Micromonosporales</taxon>
        <taxon>Micromonosporaceae</taxon>
        <taxon>Asanoa</taxon>
    </lineage>
</organism>
<gene>
    <name evidence="2" type="ORF">SAMN05421812_10584</name>
</gene>